<keyword evidence="8 12" id="KW-0333">Golgi apparatus</keyword>
<dbReference type="GO" id="GO:0010417">
    <property type="term" value="P:glucuronoxylan biosynthetic process"/>
    <property type="evidence" value="ECO:0007669"/>
    <property type="project" value="TreeGrafter"/>
</dbReference>
<evidence type="ECO:0000256" key="6">
    <source>
        <dbReference type="ARBA" id="ARBA00022968"/>
    </source>
</evidence>
<evidence type="ECO:0000256" key="5">
    <source>
        <dbReference type="ARBA" id="ARBA00022692"/>
    </source>
</evidence>
<dbReference type="PANTHER" id="PTHR10896:SF17">
    <property type="entry name" value="BETA-1,4-XYLOSYLTRANSFERASE IRX14H-RELATED"/>
    <property type="match status" value="1"/>
</dbReference>
<dbReference type="AlphaFoldDB" id="A0AAV8BY35"/>
<keyword evidence="3" id="KW-0328">Glycosyltransferase</keyword>
<keyword evidence="11 12" id="KW-0961">Cell wall biogenesis/degradation</keyword>
<comment type="subcellular location">
    <subcellularLocation>
        <location evidence="1 12">Golgi apparatus membrane</location>
        <topology evidence="1 12">Single-pass type II membrane protein</topology>
    </subcellularLocation>
</comment>
<keyword evidence="9" id="KW-0472">Membrane</keyword>
<keyword evidence="7" id="KW-1133">Transmembrane helix</keyword>
<dbReference type="GO" id="GO:0015018">
    <property type="term" value="F:galactosylgalactosylxylosylprotein 3-beta-glucuronosyltransferase activity"/>
    <property type="evidence" value="ECO:0007669"/>
    <property type="project" value="InterPro"/>
</dbReference>
<evidence type="ECO:0000256" key="13">
    <source>
        <dbReference type="SAM" id="MobiDB-lite"/>
    </source>
</evidence>
<dbReference type="Pfam" id="PF03360">
    <property type="entry name" value="Glyco_transf_43"/>
    <property type="match status" value="1"/>
</dbReference>
<evidence type="ECO:0000256" key="10">
    <source>
        <dbReference type="ARBA" id="ARBA00023180"/>
    </source>
</evidence>
<evidence type="ECO:0000256" key="11">
    <source>
        <dbReference type="ARBA" id="ARBA00023316"/>
    </source>
</evidence>
<accession>A0AAV8BY35</accession>
<dbReference type="Proteomes" id="UP001140206">
    <property type="component" value="Chromosome 5"/>
</dbReference>
<proteinExistence type="inferred from homology"/>
<keyword evidence="10" id="KW-0325">Glycoprotein</keyword>
<evidence type="ECO:0000256" key="3">
    <source>
        <dbReference type="ARBA" id="ARBA00022676"/>
    </source>
</evidence>
<keyword evidence="15" id="KW-1185">Reference proteome</keyword>
<evidence type="ECO:0000256" key="4">
    <source>
        <dbReference type="ARBA" id="ARBA00022679"/>
    </source>
</evidence>
<evidence type="ECO:0000256" key="12">
    <source>
        <dbReference type="RuleBase" id="RU363127"/>
    </source>
</evidence>
<keyword evidence="5" id="KW-0812">Transmembrane</keyword>
<keyword evidence="4 12" id="KW-0808">Transferase</keyword>
<dbReference type="GO" id="GO:0071555">
    <property type="term" value="P:cell wall organization"/>
    <property type="evidence" value="ECO:0007669"/>
    <property type="project" value="UniProtKB-KW"/>
</dbReference>
<dbReference type="GO" id="GO:0000139">
    <property type="term" value="C:Golgi membrane"/>
    <property type="evidence" value="ECO:0007669"/>
    <property type="project" value="UniProtKB-SubCell"/>
</dbReference>
<evidence type="ECO:0000256" key="7">
    <source>
        <dbReference type="ARBA" id="ARBA00022989"/>
    </source>
</evidence>
<organism evidence="14 15">
    <name type="scientific">Rhynchospora pubera</name>
    <dbReference type="NCBI Taxonomy" id="906938"/>
    <lineage>
        <taxon>Eukaryota</taxon>
        <taxon>Viridiplantae</taxon>
        <taxon>Streptophyta</taxon>
        <taxon>Embryophyta</taxon>
        <taxon>Tracheophyta</taxon>
        <taxon>Spermatophyta</taxon>
        <taxon>Magnoliopsida</taxon>
        <taxon>Liliopsida</taxon>
        <taxon>Poales</taxon>
        <taxon>Cyperaceae</taxon>
        <taxon>Cyperoideae</taxon>
        <taxon>Rhynchosporeae</taxon>
        <taxon>Rhynchospora</taxon>
    </lineage>
</organism>
<sequence>MLSLLSISLHTFSCLLSLYLGFRFSRLFSFSPPSEANVSFPPLPLSYSPPKPLVATITKPARPRPISGRHVISIRPWAHPDPSETLRAHHILSAVQSEQRRRHISPRLPSPPRKFLIVTPTYSRTFQAIHLSSLAHSLLILPYPVTWIVIEPHGSVNDTSAILARFSKLHVLRLTYPGSMPNSWAQRSRVESRMRLMALREIRDQQLDGIIVFADESNVHTMELFDEAQMVKWIASASVGILAHTGILGKDIEESESTNKRSSSLGFPVIGPACNSSGHYVGWHALNTSNYSGKIANFVGEEGLVVPNQFEWAGFVMNSRLVWENAEGRPDWVRAFNVGGADVDETEIESPLDLVKDMSFVEPIGRCGKKVLLWWVRTEARFDGKFPTRWIIDKPLQITVPAKQTPWPELPPEIVIPKPTTPALTRQSLTDKQHSKTGRSSRPRHRSRGKRRRESHTNSS</sequence>
<gene>
    <name evidence="14" type="ORF">LUZ62_082516</name>
</gene>
<dbReference type="InterPro" id="IPR005027">
    <property type="entry name" value="Glyco_trans_43"/>
</dbReference>
<comment type="function">
    <text evidence="12">Involved in the synthesis of glucuronoxylan hemicellulose in secondary cell walls.</text>
</comment>
<dbReference type="GO" id="GO:0042285">
    <property type="term" value="F:xylosyltransferase activity"/>
    <property type="evidence" value="ECO:0007669"/>
    <property type="project" value="TreeGrafter"/>
</dbReference>
<evidence type="ECO:0000256" key="2">
    <source>
        <dbReference type="ARBA" id="ARBA00007706"/>
    </source>
</evidence>
<comment type="caution">
    <text evidence="14">The sequence shown here is derived from an EMBL/GenBank/DDBJ whole genome shotgun (WGS) entry which is preliminary data.</text>
</comment>
<evidence type="ECO:0000256" key="1">
    <source>
        <dbReference type="ARBA" id="ARBA00004323"/>
    </source>
</evidence>
<evidence type="ECO:0000313" key="14">
    <source>
        <dbReference type="EMBL" id="KAJ4748111.1"/>
    </source>
</evidence>
<dbReference type="FunFam" id="3.90.550.10:FF:000096">
    <property type="entry name" value="Glycosyltransferases"/>
    <property type="match status" value="1"/>
</dbReference>
<dbReference type="InterPro" id="IPR029044">
    <property type="entry name" value="Nucleotide-diphossugar_trans"/>
</dbReference>
<evidence type="ECO:0000256" key="8">
    <source>
        <dbReference type="ARBA" id="ARBA00023034"/>
    </source>
</evidence>
<reference evidence="14" key="1">
    <citation type="submission" date="2022-08" db="EMBL/GenBank/DDBJ databases">
        <authorList>
            <person name="Marques A."/>
        </authorList>
    </citation>
    <scope>NUCLEOTIDE SEQUENCE</scope>
    <source>
        <strain evidence="14">RhyPub2mFocal</strain>
        <tissue evidence="14">Leaves</tissue>
    </source>
</reference>
<protein>
    <recommendedName>
        <fullName evidence="12">Glycosyltransferases</fullName>
        <ecNumber evidence="12">2.4.-.-</ecNumber>
    </recommendedName>
</protein>
<dbReference type="EMBL" id="JAMFTS010000005">
    <property type="protein sequence ID" value="KAJ4748111.1"/>
    <property type="molecule type" value="Genomic_DNA"/>
</dbReference>
<comment type="similarity">
    <text evidence="2 12">Belongs to the glycosyltransferase 43 family.</text>
</comment>
<keyword evidence="6 12" id="KW-0735">Signal-anchor</keyword>
<dbReference type="SUPFAM" id="SSF53448">
    <property type="entry name" value="Nucleotide-diphospho-sugar transferases"/>
    <property type="match status" value="1"/>
</dbReference>
<evidence type="ECO:0000256" key="9">
    <source>
        <dbReference type="ARBA" id="ARBA00023136"/>
    </source>
</evidence>
<feature type="region of interest" description="Disordered" evidence="13">
    <location>
        <begin position="409"/>
        <end position="460"/>
    </location>
</feature>
<evidence type="ECO:0000313" key="15">
    <source>
        <dbReference type="Proteomes" id="UP001140206"/>
    </source>
</evidence>
<name>A0AAV8BY35_9POAL</name>
<dbReference type="PANTHER" id="PTHR10896">
    <property type="entry name" value="GALACTOSYLGALACTOSYLXYLOSYLPROTEIN 3-BETA-GLUCURONOSYLTRANSFERASE BETA-1,3-GLUCURONYLTRANSFERASE"/>
    <property type="match status" value="1"/>
</dbReference>
<dbReference type="Gene3D" id="3.90.550.10">
    <property type="entry name" value="Spore Coat Polysaccharide Biosynthesis Protein SpsA, Chain A"/>
    <property type="match status" value="1"/>
</dbReference>
<feature type="compositionally biased region" description="Basic residues" evidence="13">
    <location>
        <begin position="435"/>
        <end position="454"/>
    </location>
</feature>
<dbReference type="EC" id="2.4.-.-" evidence="12"/>
<dbReference type="GO" id="GO:0009834">
    <property type="term" value="P:plant-type secondary cell wall biogenesis"/>
    <property type="evidence" value="ECO:0007669"/>
    <property type="project" value="TreeGrafter"/>
</dbReference>